<name>A0A2T7PH94_POMCA</name>
<feature type="compositionally biased region" description="Basic and acidic residues" evidence="1">
    <location>
        <begin position="45"/>
        <end position="105"/>
    </location>
</feature>
<organism evidence="2 3">
    <name type="scientific">Pomacea canaliculata</name>
    <name type="common">Golden apple snail</name>
    <dbReference type="NCBI Taxonomy" id="400727"/>
    <lineage>
        <taxon>Eukaryota</taxon>
        <taxon>Metazoa</taxon>
        <taxon>Spiralia</taxon>
        <taxon>Lophotrochozoa</taxon>
        <taxon>Mollusca</taxon>
        <taxon>Gastropoda</taxon>
        <taxon>Caenogastropoda</taxon>
        <taxon>Architaenioglossa</taxon>
        <taxon>Ampullarioidea</taxon>
        <taxon>Ampullariidae</taxon>
        <taxon>Pomacea</taxon>
    </lineage>
</organism>
<reference evidence="2 3" key="1">
    <citation type="submission" date="2018-04" db="EMBL/GenBank/DDBJ databases">
        <title>The genome of golden apple snail Pomacea canaliculata provides insight into stress tolerance and invasive adaptation.</title>
        <authorList>
            <person name="Liu C."/>
            <person name="Liu B."/>
            <person name="Ren Y."/>
            <person name="Zhang Y."/>
            <person name="Wang H."/>
            <person name="Li S."/>
            <person name="Jiang F."/>
            <person name="Yin L."/>
            <person name="Zhang G."/>
            <person name="Qian W."/>
            <person name="Fan W."/>
        </authorList>
    </citation>
    <scope>NUCLEOTIDE SEQUENCE [LARGE SCALE GENOMIC DNA]</scope>
    <source>
        <strain evidence="2">SZHN2017</strain>
        <tissue evidence="2">Muscle</tissue>
    </source>
</reference>
<dbReference type="AlphaFoldDB" id="A0A2T7PH94"/>
<feature type="region of interest" description="Disordered" evidence="1">
    <location>
        <begin position="45"/>
        <end position="126"/>
    </location>
</feature>
<sequence>MCKGRLPSYVKGSKNDAYLKRWHSLTRMFRYSRGAARPTVAHLPECTREHTHSQTHCRHSERWRENENIEKNLTGKESKEKSEDEKEDSSDTKPETGADTMERQTIKTVDATPDDGDGKNAMGRRS</sequence>
<accession>A0A2T7PH94</accession>
<evidence type="ECO:0000313" key="3">
    <source>
        <dbReference type="Proteomes" id="UP000245119"/>
    </source>
</evidence>
<keyword evidence="3" id="KW-1185">Reference proteome</keyword>
<evidence type="ECO:0000313" key="2">
    <source>
        <dbReference type="EMBL" id="PVD32760.1"/>
    </source>
</evidence>
<comment type="caution">
    <text evidence="2">The sequence shown here is derived from an EMBL/GenBank/DDBJ whole genome shotgun (WGS) entry which is preliminary data.</text>
</comment>
<protein>
    <submittedName>
        <fullName evidence="2">Uncharacterized protein</fullName>
    </submittedName>
</protein>
<dbReference type="EMBL" id="PZQS01000004">
    <property type="protein sequence ID" value="PVD32760.1"/>
    <property type="molecule type" value="Genomic_DNA"/>
</dbReference>
<evidence type="ECO:0000256" key="1">
    <source>
        <dbReference type="SAM" id="MobiDB-lite"/>
    </source>
</evidence>
<proteinExistence type="predicted"/>
<gene>
    <name evidence="2" type="ORF">C0Q70_08206</name>
</gene>
<dbReference type="Proteomes" id="UP000245119">
    <property type="component" value="Linkage Group LG4"/>
</dbReference>